<organism evidence="1 2">
    <name type="scientific">Spirodela intermedia</name>
    <name type="common">Intermediate duckweed</name>
    <dbReference type="NCBI Taxonomy" id="51605"/>
    <lineage>
        <taxon>Eukaryota</taxon>
        <taxon>Viridiplantae</taxon>
        <taxon>Streptophyta</taxon>
        <taxon>Embryophyta</taxon>
        <taxon>Tracheophyta</taxon>
        <taxon>Spermatophyta</taxon>
        <taxon>Magnoliopsida</taxon>
        <taxon>Liliopsida</taxon>
        <taxon>Araceae</taxon>
        <taxon>Lemnoideae</taxon>
        <taxon>Spirodela</taxon>
    </lineage>
</organism>
<dbReference type="AlphaFoldDB" id="A0A7I8LHK4"/>
<sequence>MDFITSLPQVSEHDVILVVVDKVCKYITFIPTHSKCKEKETTIEPPRTDEVVGPRYLPTTYRFAKSHINLIEEAQEALAKAT</sequence>
<evidence type="ECO:0000313" key="2">
    <source>
        <dbReference type="Proteomes" id="UP000663760"/>
    </source>
</evidence>
<proteinExistence type="predicted"/>
<accession>A0A7I8LHK4</accession>
<name>A0A7I8LHK4_SPIIN</name>
<dbReference type="Proteomes" id="UP000663760">
    <property type="component" value="Chromosome 16"/>
</dbReference>
<keyword evidence="2" id="KW-1185">Reference proteome</keyword>
<evidence type="ECO:0000313" key="1">
    <source>
        <dbReference type="EMBL" id="CAA7409260.1"/>
    </source>
</evidence>
<protein>
    <submittedName>
        <fullName evidence="1">Uncharacterized protein</fullName>
    </submittedName>
</protein>
<gene>
    <name evidence="1" type="ORF">SI8410_16019938</name>
</gene>
<reference evidence="1" key="1">
    <citation type="submission" date="2020-02" db="EMBL/GenBank/DDBJ databases">
        <authorList>
            <person name="Scholz U."/>
            <person name="Mascher M."/>
            <person name="Fiebig A."/>
        </authorList>
    </citation>
    <scope>NUCLEOTIDE SEQUENCE</scope>
</reference>
<dbReference type="EMBL" id="LR746279">
    <property type="protein sequence ID" value="CAA7409260.1"/>
    <property type="molecule type" value="Genomic_DNA"/>
</dbReference>